<organism evidence="2 3">
    <name type="scientific">Actinomycetospora endophytica</name>
    <dbReference type="NCBI Taxonomy" id="2291215"/>
    <lineage>
        <taxon>Bacteria</taxon>
        <taxon>Bacillati</taxon>
        <taxon>Actinomycetota</taxon>
        <taxon>Actinomycetes</taxon>
        <taxon>Pseudonocardiales</taxon>
        <taxon>Pseudonocardiaceae</taxon>
        <taxon>Actinomycetospora</taxon>
    </lineage>
</organism>
<keyword evidence="1" id="KW-0812">Transmembrane</keyword>
<comment type="caution">
    <text evidence="2">The sequence shown here is derived from an EMBL/GenBank/DDBJ whole genome shotgun (WGS) entry which is preliminary data.</text>
</comment>
<proteinExistence type="predicted"/>
<keyword evidence="3" id="KW-1185">Reference proteome</keyword>
<evidence type="ECO:0000313" key="2">
    <source>
        <dbReference type="EMBL" id="MCD2193503.1"/>
    </source>
</evidence>
<name>A0ABS8P5G9_9PSEU</name>
<accession>A0ABS8P5G9</accession>
<dbReference type="EMBL" id="JAJNDB010000001">
    <property type="protein sequence ID" value="MCD2193503.1"/>
    <property type="molecule type" value="Genomic_DNA"/>
</dbReference>
<feature type="transmembrane region" description="Helical" evidence="1">
    <location>
        <begin position="6"/>
        <end position="26"/>
    </location>
</feature>
<dbReference type="RefSeq" id="WP_230731715.1">
    <property type="nucleotide sequence ID" value="NZ_JAJNDB010000001.1"/>
</dbReference>
<evidence type="ECO:0000256" key="1">
    <source>
        <dbReference type="SAM" id="Phobius"/>
    </source>
</evidence>
<reference evidence="2 3" key="1">
    <citation type="submission" date="2021-11" db="EMBL/GenBank/DDBJ databases">
        <title>Draft genome sequence of Actinomycetospora sp. SF1 isolated from the rhizosphere soil.</title>
        <authorList>
            <person name="Duangmal K."/>
            <person name="Chantavorakit T."/>
        </authorList>
    </citation>
    <scope>NUCLEOTIDE SEQUENCE [LARGE SCALE GENOMIC DNA]</scope>
    <source>
        <strain evidence="2 3">TBRC 5722</strain>
    </source>
</reference>
<evidence type="ECO:0008006" key="4">
    <source>
        <dbReference type="Google" id="ProtNLM"/>
    </source>
</evidence>
<gene>
    <name evidence="2" type="ORF">LQ327_08920</name>
</gene>
<keyword evidence="1" id="KW-0472">Membrane</keyword>
<protein>
    <recommendedName>
        <fullName evidence="4">DUF2550 family protein</fullName>
    </recommendedName>
</protein>
<evidence type="ECO:0000313" key="3">
    <source>
        <dbReference type="Proteomes" id="UP001199469"/>
    </source>
</evidence>
<sequence length="128" mass="14129">MIPVLITLWACTVVFAVAAIAVTPWLRRERVMRSMVRRRYIAFRRDGGAPFDGLLVEWDERTLVFADVHTRGSGMPQDAAPGLLYLDRERIDYLQYVVAEQGGPPVAVPDSLADINAVGQASPFISAA</sequence>
<dbReference type="Proteomes" id="UP001199469">
    <property type="component" value="Unassembled WGS sequence"/>
</dbReference>
<keyword evidence="1" id="KW-1133">Transmembrane helix</keyword>